<keyword evidence="2" id="KW-0436">Ligase</keyword>
<dbReference type="Gene3D" id="3.40.1210.10">
    <property type="entry name" value="Survival protein SurE-like phosphatase/nucleotidase"/>
    <property type="match status" value="1"/>
</dbReference>
<proteinExistence type="predicted"/>
<dbReference type="NCBIfam" id="TIGR00087">
    <property type="entry name" value="surE"/>
    <property type="match status" value="1"/>
</dbReference>
<dbReference type="Pfam" id="PF03133">
    <property type="entry name" value="TTL"/>
    <property type="match status" value="1"/>
</dbReference>
<dbReference type="InterPro" id="IPR002828">
    <property type="entry name" value="SurE-like_Pase/nucleotidase"/>
</dbReference>
<comment type="caution">
    <text evidence="2">The sequence shown here is derived from an EMBL/GenBank/DDBJ whole genome shotgun (WGS) entry which is preliminary data.</text>
</comment>
<dbReference type="PANTHER" id="PTHR47551">
    <property type="entry name" value="TUBULIN--TYROSINE LIGASE PBY1-RELATED"/>
    <property type="match status" value="1"/>
</dbReference>
<dbReference type="GO" id="GO:0000932">
    <property type="term" value="C:P-body"/>
    <property type="evidence" value="ECO:0007669"/>
    <property type="project" value="TreeGrafter"/>
</dbReference>
<gene>
    <name evidence="2" type="ORF">BOH78_1979</name>
</gene>
<dbReference type="VEuPathDB" id="FungiDB:C5L36_0D05060"/>
<dbReference type="InterPro" id="IPR036523">
    <property type="entry name" value="SurE-like_sf"/>
</dbReference>
<dbReference type="Proteomes" id="UP000189274">
    <property type="component" value="Unassembled WGS sequence"/>
</dbReference>
<evidence type="ECO:0000313" key="3">
    <source>
        <dbReference type="Proteomes" id="UP000189274"/>
    </source>
</evidence>
<dbReference type="GO" id="GO:0016787">
    <property type="term" value="F:hydrolase activity"/>
    <property type="evidence" value="ECO:0007669"/>
    <property type="project" value="InterPro"/>
</dbReference>
<organism evidence="2 3">
    <name type="scientific">Pichia kudriavzevii</name>
    <name type="common">Yeast</name>
    <name type="synonym">Issatchenkia orientalis</name>
    <dbReference type="NCBI Taxonomy" id="4909"/>
    <lineage>
        <taxon>Eukaryota</taxon>
        <taxon>Fungi</taxon>
        <taxon>Dikarya</taxon>
        <taxon>Ascomycota</taxon>
        <taxon>Saccharomycotina</taxon>
        <taxon>Pichiomycetes</taxon>
        <taxon>Pichiales</taxon>
        <taxon>Pichiaceae</taxon>
        <taxon>Pichia</taxon>
    </lineage>
</organism>
<dbReference type="SUPFAM" id="SSF56059">
    <property type="entry name" value="Glutathione synthetase ATP-binding domain-like"/>
    <property type="match status" value="1"/>
</dbReference>
<dbReference type="SUPFAM" id="SSF64167">
    <property type="entry name" value="SurE-like"/>
    <property type="match status" value="1"/>
</dbReference>
<sequence length="574" mass="64947">MRVLLTNDDGGPNDLASPYIKYLVTAILKYTDWDLTICVPFSQKSWIGKAHFAGKDVTVKYIYTSISKPEDNSYHGPFPCSQPKLKDDADLKEWLLVDNGTPATCTDIGVNHMCGGRDNVDLVISGPNVGRNSSALYALSSGTVGGAMEGCHQGKRAIALSYSYEIDPNVPAEWLTEASLISVKIVQQLWDNWNEKTIQNYFPDVNILHEIPPEGGYYVFHYGDYEELDHERLMSDRRYIANAFIYRKSLIRKHYLSNTIAMYQAKHPESILNTAFPESFNFELTYAEFLDDVLDEVYDLRCVLVENEEKMNKTFILKPAMTDKGQGIRLFKTIDQLQTIFDSFDEDDTDDEGDETNQGMIISQLRHFVVQEYLSNPLLIPAYGNRKFHIRTYVLAKGQLQVYVYDRMLMLFSAEKYIDPNQANDNVDDDGIVGMSGHLTNTCLQDDTDEKVVEELGKSLLPADMKSNIIDQIHEIVGDLFRAGVNIDRMNFQPLPNAFEAYGLDFLVSADLNKQTGVTLLEVNAYPDFRQTGNDLKNLIDEFFCGVISKAVLPLIGNEEEESENMSKVLDISI</sequence>
<evidence type="ECO:0000259" key="1">
    <source>
        <dbReference type="Pfam" id="PF01975"/>
    </source>
</evidence>
<dbReference type="Pfam" id="PF01975">
    <property type="entry name" value="SurE"/>
    <property type="match status" value="1"/>
</dbReference>
<name>A0A1V2LPU8_PICKU</name>
<dbReference type="Gene3D" id="3.30.470.20">
    <property type="entry name" value="ATP-grasp fold, B domain"/>
    <property type="match status" value="1"/>
</dbReference>
<evidence type="ECO:0000313" key="2">
    <source>
        <dbReference type="EMBL" id="ONH75197.1"/>
    </source>
</evidence>
<dbReference type="EMBL" id="MQVM01000007">
    <property type="protein sequence ID" value="ONH75197.1"/>
    <property type="molecule type" value="Genomic_DNA"/>
</dbReference>
<protein>
    <submittedName>
        <fullName evidence="2">Putative tubulin--tyrosine ligase PBY1</fullName>
    </submittedName>
</protein>
<dbReference type="PROSITE" id="PS51221">
    <property type="entry name" value="TTL"/>
    <property type="match status" value="1"/>
</dbReference>
<dbReference type="InterPro" id="IPR004344">
    <property type="entry name" value="TTL/TTLL_fam"/>
</dbReference>
<dbReference type="AlphaFoldDB" id="A0A1V2LPU8"/>
<dbReference type="InterPro" id="IPR027746">
    <property type="entry name" value="TTL"/>
</dbReference>
<dbReference type="PANTHER" id="PTHR47551:SF1">
    <property type="entry name" value="TUBULIN--TYROSINE LIGASE PBY1-RELATED"/>
    <property type="match status" value="1"/>
</dbReference>
<reference evidence="3" key="1">
    <citation type="journal article" date="2017" name="Genome Announc.">
        <title>Genome sequences of Cyberlindnera fabianii 65, Pichia kudriavzevii 129, and Saccharomyces cerevisiae 131 isolated from fermented masau fruits in Zimbabwe.</title>
        <authorList>
            <person name="van Rijswijck I.M.H."/>
            <person name="Derks M.F.L."/>
            <person name="Abee T."/>
            <person name="de Ridder D."/>
            <person name="Smid E.J."/>
        </authorList>
    </citation>
    <scope>NUCLEOTIDE SEQUENCE [LARGE SCALE GENOMIC DNA]</scope>
    <source>
        <strain evidence="3">129</strain>
    </source>
</reference>
<dbReference type="GO" id="GO:0016874">
    <property type="term" value="F:ligase activity"/>
    <property type="evidence" value="ECO:0007669"/>
    <property type="project" value="UniProtKB-KW"/>
</dbReference>
<accession>A0A1V2LPU8</accession>
<feature type="domain" description="Survival protein SurE-like phosphatase/nucleotidase" evidence="1">
    <location>
        <begin position="3"/>
        <end position="194"/>
    </location>
</feature>